<proteinExistence type="predicted"/>
<dbReference type="EMBL" id="CP009334">
    <property type="protein sequence ID" value="AJG74167.1"/>
    <property type="molecule type" value="Genomic_DNA"/>
</dbReference>
<feature type="transmembrane region" description="Helical" evidence="1">
    <location>
        <begin position="6"/>
        <end position="25"/>
    </location>
</feature>
<keyword evidence="1" id="KW-0472">Membrane</keyword>
<evidence type="ECO:0000313" key="2">
    <source>
        <dbReference type="EMBL" id="AJG74167.1"/>
    </source>
</evidence>
<protein>
    <submittedName>
        <fullName evidence="2">Antigen</fullName>
    </submittedName>
</protein>
<dbReference type="Proteomes" id="UP000031876">
    <property type="component" value="Plasmid 2"/>
</dbReference>
<evidence type="ECO:0000313" key="5">
    <source>
        <dbReference type="Proteomes" id="UP000031876"/>
    </source>
</evidence>
<dbReference type="EMBL" id="VKQN01000001">
    <property type="protein sequence ID" value="MDR4174597.1"/>
    <property type="molecule type" value="Genomic_DNA"/>
</dbReference>
<dbReference type="RefSeq" id="WP_000266753.1">
    <property type="nucleotide sequence ID" value="NZ_CP009334.1"/>
</dbReference>
<reference evidence="4 6" key="3">
    <citation type="submission" date="2020-05" db="EMBL/GenBank/DDBJ databases">
        <title>FDA dAtabase for Regulatory Grade micrObial Sequences (FDA-ARGOS): Supporting development and validation of Infectious Disease Dx tests.</title>
        <authorList>
            <person name="Nelson B."/>
            <person name="Plummer A."/>
            <person name="Tallon L."/>
            <person name="Sadzewicz L."/>
            <person name="Zhao X."/>
            <person name="Vavikolanu K."/>
            <person name="Mehta A."/>
            <person name="Aluvathingal J."/>
            <person name="Nadendla S."/>
            <person name="Myers T."/>
            <person name="Yan Y."/>
            <person name="Sichtig H."/>
        </authorList>
    </citation>
    <scope>NUCLEOTIDE SEQUENCE [LARGE SCALE GENOMIC DNA]</scope>
    <source>
        <strain evidence="4 6">FDAARGOS_795</strain>
        <plasmid evidence="4 6">unnamed3</plasmid>
    </source>
</reference>
<evidence type="ECO:0000313" key="6">
    <source>
        <dbReference type="Proteomes" id="UP000501107"/>
    </source>
</evidence>
<keyword evidence="4" id="KW-0614">Plasmid</keyword>
<evidence type="ECO:0000313" key="4">
    <source>
        <dbReference type="EMBL" id="QKH22895.1"/>
    </source>
</evidence>
<name>A0A0B5NLE0_BACTU</name>
<geneLocation type="plasmid" evidence="2 5">
    <name>2</name>
</geneLocation>
<sequence length="283" mass="31375">MWLTVSYISVGLGVLFLVITIILCVKWDIVNIYDTITGRKAKRQIKKYKERDEGVGLATDSLTSGLSATGHFTTESLLQQSNQNGVKVYNSESLIKSPSSERLERIINAKGLTATGEFKPQNDEILRTEILMEDSLEDDIQRTEILDLDEENQVEQGEILDNLSYQPSSVGLVENKENVQENSLIGSDVTQILVEDEEEIVSPVVETVSIQSGVKVSADLDKTQLLDESTQILDEGTQILDEGTAILSEEDYNTSQLTQEVVSSNRIIIKQRGSSYSKPKQAS</sequence>
<dbReference type="KEGG" id="btw:BF38_6101"/>
<reference evidence="2 5" key="1">
    <citation type="journal article" date="2015" name="Genome Announc.">
        <title>Complete genome sequences for 35 biothreat assay-relevant bacillus species.</title>
        <authorList>
            <person name="Johnson S.L."/>
            <person name="Daligault H.E."/>
            <person name="Davenport K.W."/>
            <person name="Jaissle J."/>
            <person name="Frey K.G."/>
            <person name="Ladner J.T."/>
            <person name="Broomall S.M."/>
            <person name="Bishop-Lilly K.A."/>
            <person name="Bruce D.C."/>
            <person name="Gibbons H.S."/>
            <person name="Coyne S.R."/>
            <person name="Lo C.C."/>
            <person name="Meincke L."/>
            <person name="Munk A.C."/>
            <person name="Koroleva G.I."/>
            <person name="Rosenzweig C.N."/>
            <person name="Palacios G.F."/>
            <person name="Redden C.L."/>
            <person name="Minogue T.D."/>
            <person name="Chain P.S."/>
        </authorList>
    </citation>
    <scope>NUCLEOTIDE SEQUENCE [LARGE SCALE GENOMIC DNA]</scope>
    <source>
        <strain evidence="2 5">HD1011</strain>
        <plasmid evidence="2 5">2</plasmid>
    </source>
</reference>
<dbReference type="Proteomes" id="UP000501107">
    <property type="component" value="Plasmid unnamed3"/>
</dbReference>
<dbReference type="Proteomes" id="UP001181533">
    <property type="component" value="Unassembled WGS sequence"/>
</dbReference>
<keyword evidence="1" id="KW-1133">Transmembrane helix</keyword>
<evidence type="ECO:0000313" key="3">
    <source>
        <dbReference type="EMBL" id="MDR4174597.1"/>
    </source>
</evidence>
<organism evidence="4 6">
    <name type="scientific">Bacillus thuringiensis</name>
    <dbReference type="NCBI Taxonomy" id="1428"/>
    <lineage>
        <taxon>Bacteria</taxon>
        <taxon>Bacillati</taxon>
        <taxon>Bacillota</taxon>
        <taxon>Bacilli</taxon>
        <taxon>Bacillales</taxon>
        <taxon>Bacillaceae</taxon>
        <taxon>Bacillus</taxon>
        <taxon>Bacillus cereus group</taxon>
    </lineage>
</organism>
<dbReference type="AlphaFoldDB" id="A0A0B5NLE0"/>
<reference evidence="3" key="2">
    <citation type="submission" date="2019-07" db="EMBL/GenBank/DDBJ databases">
        <title>Phylogenomic Reclassification of ATCC Bacillus Strains and Various Taxa within the Genus Bacillus.</title>
        <authorList>
            <person name="Riojas M.A."/>
            <person name="Frank A.M."/>
            <person name="Fenn S.L."/>
            <person name="King S.P."/>
            <person name="Brower S.M."/>
            <person name="Hazbon M.H."/>
        </authorList>
    </citation>
    <scope>NUCLEOTIDE SEQUENCE</scope>
    <source>
        <strain evidence="3">ATCC 35646</strain>
    </source>
</reference>
<evidence type="ECO:0000256" key="1">
    <source>
        <dbReference type="SAM" id="Phobius"/>
    </source>
</evidence>
<accession>A0A0B5NLE0</accession>
<gene>
    <name evidence="2" type="ORF">BF38_6101</name>
    <name evidence="3" type="ORF">FO599_00445</name>
    <name evidence="4" type="ORF">FOC89_02640</name>
</gene>
<keyword evidence="1" id="KW-0812">Transmembrane</keyword>
<geneLocation type="plasmid" evidence="4 6">
    <name>unnamed3</name>
</geneLocation>
<dbReference type="EMBL" id="CP053979">
    <property type="protein sequence ID" value="QKH22895.1"/>
    <property type="molecule type" value="Genomic_DNA"/>
</dbReference>